<dbReference type="PANTHER" id="PTHR47941">
    <property type="entry name" value="PENTATRICOPEPTIDE REPEAT-CONTAINING PROTEIN 3, MITOCHONDRIAL"/>
    <property type="match status" value="1"/>
</dbReference>
<dbReference type="InterPro" id="IPR002885">
    <property type="entry name" value="PPR_rpt"/>
</dbReference>
<evidence type="ECO:0000313" key="4">
    <source>
        <dbReference type="EMBL" id="PWA83144.1"/>
    </source>
</evidence>
<dbReference type="PROSITE" id="PS51375">
    <property type="entry name" value="PPR"/>
    <property type="match status" value="5"/>
</dbReference>
<feature type="repeat" description="PPR" evidence="3">
    <location>
        <begin position="414"/>
        <end position="447"/>
    </location>
</feature>
<evidence type="ECO:0000313" key="5">
    <source>
        <dbReference type="Proteomes" id="UP000245207"/>
    </source>
</evidence>
<comment type="caution">
    <text evidence="4">The sequence shown here is derived from an EMBL/GenBank/DDBJ whole genome shotgun (WGS) entry which is preliminary data.</text>
</comment>
<feature type="repeat" description="PPR" evidence="3">
    <location>
        <begin position="121"/>
        <end position="151"/>
    </location>
</feature>
<dbReference type="Pfam" id="PF13041">
    <property type="entry name" value="PPR_2"/>
    <property type="match status" value="4"/>
</dbReference>
<dbReference type="InterPro" id="IPR011990">
    <property type="entry name" value="TPR-like_helical_dom_sf"/>
</dbReference>
<proteinExistence type="inferred from homology"/>
<dbReference type="NCBIfam" id="TIGR00756">
    <property type="entry name" value="PPR"/>
    <property type="match status" value="6"/>
</dbReference>
<evidence type="ECO:0000256" key="1">
    <source>
        <dbReference type="ARBA" id="ARBA00007626"/>
    </source>
</evidence>
<evidence type="ECO:0000256" key="2">
    <source>
        <dbReference type="ARBA" id="ARBA00022737"/>
    </source>
</evidence>
<dbReference type="Proteomes" id="UP000245207">
    <property type="component" value="Unassembled WGS sequence"/>
</dbReference>
<dbReference type="AlphaFoldDB" id="A0A2U1PBL1"/>
<evidence type="ECO:0000256" key="3">
    <source>
        <dbReference type="PROSITE-ProRule" id="PRU00708"/>
    </source>
</evidence>
<dbReference type="Pfam" id="PF01535">
    <property type="entry name" value="PPR"/>
    <property type="match status" value="1"/>
</dbReference>
<sequence>MCAFGAPVSDYTANLVIKSYHYMDHIEQGFAVLGYCFKRGVVLQVRTYNSLLEWLCLKGKTHEAERLFKIIFTKNQLSCEPNIVTYHNMIQGLCRIGNNFTAVGLLRLMDARPGTCKPNFDAYYTNTLICSFCKDKMIDDASMLFKEMVSNKNITPDVNTYNSFIYAFSKLGRWDEVTRMLKQMKDQNIVLGRMTFHIIVDALCKQGMVKEATDAIDIMVDNCNIYLDIVIFNSLIDGYALLGDMTEAHNIFDLLSHRGVRPNIDTYNKLLFGYYNNFMVDDARYFHDYMVAKQLENNKVRYFHYYMVDVHLEITNKVTHCICILGHYLNKTRQHSPAGCKLTELEEKYRDFLKGDDGCTFNDSFTLFQFMDDNKLNSHIDVYNILIDRAIKCLDFDTARHLFHDLIVKGLKPDVKTYKLMNSCFCQPGLLKDAKQLLRKMEKMLIL</sequence>
<name>A0A2U1PBL1_ARTAN</name>
<protein>
    <submittedName>
        <fullName evidence="4">Tetratricopeptide-like helical domain-containing protein</fullName>
    </submittedName>
</protein>
<gene>
    <name evidence="4" type="ORF">CTI12_AA170970</name>
</gene>
<reference evidence="4 5" key="1">
    <citation type="journal article" date="2018" name="Mol. Plant">
        <title>The genome of Artemisia annua provides insight into the evolution of Asteraceae family and artemisinin biosynthesis.</title>
        <authorList>
            <person name="Shen Q."/>
            <person name="Zhang L."/>
            <person name="Liao Z."/>
            <person name="Wang S."/>
            <person name="Yan T."/>
            <person name="Shi P."/>
            <person name="Liu M."/>
            <person name="Fu X."/>
            <person name="Pan Q."/>
            <person name="Wang Y."/>
            <person name="Lv Z."/>
            <person name="Lu X."/>
            <person name="Zhang F."/>
            <person name="Jiang W."/>
            <person name="Ma Y."/>
            <person name="Chen M."/>
            <person name="Hao X."/>
            <person name="Li L."/>
            <person name="Tang Y."/>
            <person name="Lv G."/>
            <person name="Zhou Y."/>
            <person name="Sun X."/>
            <person name="Brodelius P.E."/>
            <person name="Rose J.K.C."/>
            <person name="Tang K."/>
        </authorList>
    </citation>
    <scope>NUCLEOTIDE SEQUENCE [LARGE SCALE GENOMIC DNA]</scope>
    <source>
        <strain evidence="5">cv. Huhao1</strain>
        <tissue evidence="4">Leaf</tissue>
    </source>
</reference>
<keyword evidence="2" id="KW-0677">Repeat</keyword>
<feature type="repeat" description="PPR" evidence="3">
    <location>
        <begin position="379"/>
        <end position="413"/>
    </location>
</feature>
<dbReference type="EMBL" id="PKPP01001386">
    <property type="protein sequence ID" value="PWA83144.1"/>
    <property type="molecule type" value="Genomic_DNA"/>
</dbReference>
<dbReference type="OrthoDB" id="185373at2759"/>
<comment type="similarity">
    <text evidence="1">Belongs to the PPR family. P subfamily.</text>
</comment>
<feature type="repeat" description="PPR" evidence="3">
    <location>
        <begin position="228"/>
        <end position="262"/>
    </location>
</feature>
<dbReference type="Gene3D" id="1.25.40.10">
    <property type="entry name" value="Tetratricopeptide repeat domain"/>
    <property type="match status" value="5"/>
</dbReference>
<keyword evidence="5" id="KW-1185">Reference proteome</keyword>
<organism evidence="4 5">
    <name type="scientific">Artemisia annua</name>
    <name type="common">Sweet wormwood</name>
    <dbReference type="NCBI Taxonomy" id="35608"/>
    <lineage>
        <taxon>Eukaryota</taxon>
        <taxon>Viridiplantae</taxon>
        <taxon>Streptophyta</taxon>
        <taxon>Embryophyta</taxon>
        <taxon>Tracheophyta</taxon>
        <taxon>Spermatophyta</taxon>
        <taxon>Magnoliopsida</taxon>
        <taxon>eudicotyledons</taxon>
        <taxon>Gunneridae</taxon>
        <taxon>Pentapetalae</taxon>
        <taxon>asterids</taxon>
        <taxon>campanulids</taxon>
        <taxon>Asterales</taxon>
        <taxon>Asteraceae</taxon>
        <taxon>Asteroideae</taxon>
        <taxon>Anthemideae</taxon>
        <taxon>Artemisiinae</taxon>
        <taxon>Artemisia</taxon>
    </lineage>
</organism>
<accession>A0A2U1PBL1</accession>
<feature type="repeat" description="PPR" evidence="3">
    <location>
        <begin position="157"/>
        <end position="191"/>
    </location>
</feature>